<dbReference type="PANTHER" id="PTHR33987">
    <property type="entry name" value="CALCINEURIN-LIKE METALLO-PHOSPHOESTERASE SUPERFAMILY PROTEIN"/>
    <property type="match status" value="1"/>
</dbReference>
<evidence type="ECO:0000259" key="1">
    <source>
        <dbReference type="Pfam" id="PF09423"/>
    </source>
</evidence>
<reference evidence="2 3" key="1">
    <citation type="submission" date="2016-10" db="EMBL/GenBank/DDBJ databases">
        <authorList>
            <person name="de Groot N.N."/>
        </authorList>
    </citation>
    <scope>NUCLEOTIDE SEQUENCE [LARGE SCALE GENOMIC DNA]</scope>
    <source>
        <strain evidence="2 3">Nm146</strain>
    </source>
</reference>
<dbReference type="Pfam" id="PF09423">
    <property type="entry name" value="PhoD"/>
    <property type="match status" value="1"/>
</dbReference>
<dbReference type="SUPFAM" id="SSF56300">
    <property type="entry name" value="Metallo-dependent phosphatases"/>
    <property type="match status" value="1"/>
</dbReference>
<dbReference type="RefSeq" id="WP_143068205.1">
    <property type="nucleotide sequence ID" value="NZ_FOUF01000005.1"/>
</dbReference>
<dbReference type="Proteomes" id="UP000199561">
    <property type="component" value="Unassembled WGS sequence"/>
</dbReference>
<feature type="domain" description="PhoD-like phosphatase metallophosphatase" evidence="1">
    <location>
        <begin position="128"/>
        <end position="273"/>
    </location>
</feature>
<dbReference type="PANTHER" id="PTHR33987:SF1">
    <property type="entry name" value="CALCINEURIN-LIKE METALLO-PHOSPHOESTERASE SUPERFAMILY PROTEIN"/>
    <property type="match status" value="1"/>
</dbReference>
<dbReference type="InterPro" id="IPR018946">
    <property type="entry name" value="PhoD-like_MPP"/>
</dbReference>
<dbReference type="STRING" id="52442.SAMN05421880_10539"/>
<accession>A0A1I4MQ78</accession>
<organism evidence="2 3">
    <name type="scientific">Nitrosomonas nitrosa</name>
    <dbReference type="NCBI Taxonomy" id="52442"/>
    <lineage>
        <taxon>Bacteria</taxon>
        <taxon>Pseudomonadati</taxon>
        <taxon>Pseudomonadota</taxon>
        <taxon>Betaproteobacteria</taxon>
        <taxon>Nitrosomonadales</taxon>
        <taxon>Nitrosomonadaceae</taxon>
        <taxon>Nitrosomonas</taxon>
    </lineage>
</organism>
<evidence type="ECO:0000313" key="2">
    <source>
        <dbReference type="EMBL" id="SFM05260.1"/>
    </source>
</evidence>
<dbReference type="AlphaFoldDB" id="A0A1I4MQ78"/>
<dbReference type="Gene3D" id="3.60.21.70">
    <property type="entry name" value="PhoD-like phosphatase"/>
    <property type="match status" value="1"/>
</dbReference>
<name>A0A1I4MQ78_9PROT</name>
<sequence length="483" mass="54474">MQLFAYNQVGRPDELVIWVGVMGVLDPPSVTFKIAGVDHVKPKNSTGSFELLGDGQQSNHRAIFIFDWPATSERFPVEVTCGDKTVYLTSKRPPLQLPTSGKASFNLLLSSCYYQPNDKTQQNFAWLVKQIKPVPDFTLLAGDQVYLDLPSLQNLPKDKTALAQTLGKKYQMNWFSSQLSQPGLADILAHGPVLCIPDDHEYWNNYPYFQAQLTNTHSEKDRNNWRNAAMLLYQRYQMAPIQKNGFFRQDIEPLSMLFIDGRSARDDKDNLMFTQATIDAIKQWATDLLNRKAANLAAVGLLSSGQALLVEKPSFLSSRLADMEMTNFQDFKIVEAALTQLIQAGVPVIYITGDVHWGRIIEGRNKNGQVMLYEVIASPSRLIDTIGKDQKSYVENKIQTTRGNVRPFPYHSDPPEQVPDIKLANLDFAIKHRQTGDHVALLRFNRIPGGVTLAVDYYCTDPDENKRTLYTQTIAPIKITSLN</sequence>
<gene>
    <name evidence="2" type="ORF">SAMN05421880_10539</name>
</gene>
<proteinExistence type="predicted"/>
<dbReference type="EMBL" id="FOUF01000005">
    <property type="protein sequence ID" value="SFM05260.1"/>
    <property type="molecule type" value="Genomic_DNA"/>
</dbReference>
<dbReference type="InterPro" id="IPR029052">
    <property type="entry name" value="Metallo-depent_PP-like"/>
</dbReference>
<dbReference type="InterPro" id="IPR038607">
    <property type="entry name" value="PhoD-like_sf"/>
</dbReference>
<evidence type="ECO:0000313" key="3">
    <source>
        <dbReference type="Proteomes" id="UP000199561"/>
    </source>
</evidence>
<protein>
    <submittedName>
        <fullName evidence="2">PhoD-like phosphatase</fullName>
    </submittedName>
</protein>
<keyword evidence="3" id="KW-1185">Reference proteome</keyword>